<dbReference type="EMBL" id="BAAARW010000020">
    <property type="protein sequence ID" value="GAA2434326.1"/>
    <property type="molecule type" value="Genomic_DNA"/>
</dbReference>
<feature type="transmembrane region" description="Helical" evidence="1">
    <location>
        <begin position="12"/>
        <end position="31"/>
    </location>
</feature>
<sequence length="356" mass="37143">MSDEPLSKRSRTLFGLVGAGVMAAAAILVALGSTQSNAGSTYFTASFGRAGQGLDPGKSDVKIRGIAVGTVDSVELERSGRVAVRMRLDEGVQVPRTTSATIEPISVFGPKDLALDLGSGELTGPYLPDGARIAQTRDPQDLAETAWPAYRLTSAIDPDEVTTILRTFSAGLSGQGPALRRTIDNGTRVIDAAHANRAVIRRLIDDITGLSGTLGTRGGTINATIRDFNRLAPVVTDRPDKVTALLDESAELAGTVGDTMRDHGANLGSLVDEAGKAASVLAAERRNIPVMIDSLNGFFALLSDIIRTPGPDGTMLASVVDTLPLDLCQTFVDICPAPPKRTAFGSSAGPRAVIQP</sequence>
<comment type="caution">
    <text evidence="4">The sequence shown here is derived from an EMBL/GenBank/DDBJ whole genome shotgun (WGS) entry which is preliminary data.</text>
</comment>
<feature type="domain" description="Mammalian cell entry C-terminal" evidence="3">
    <location>
        <begin position="148"/>
        <end position="297"/>
    </location>
</feature>
<dbReference type="InterPro" id="IPR024516">
    <property type="entry name" value="Mce_C"/>
</dbReference>
<keyword evidence="1" id="KW-1133">Transmembrane helix</keyword>
<reference evidence="4 5" key="1">
    <citation type="journal article" date="2019" name="Int. J. Syst. Evol. Microbiol.">
        <title>The Global Catalogue of Microorganisms (GCM) 10K type strain sequencing project: providing services to taxonomists for standard genome sequencing and annotation.</title>
        <authorList>
            <consortium name="The Broad Institute Genomics Platform"/>
            <consortium name="The Broad Institute Genome Sequencing Center for Infectious Disease"/>
            <person name="Wu L."/>
            <person name="Ma J."/>
        </authorList>
    </citation>
    <scope>NUCLEOTIDE SEQUENCE [LARGE SCALE GENOMIC DNA]</scope>
    <source>
        <strain evidence="4 5">JCM 3325</strain>
    </source>
</reference>
<keyword evidence="1" id="KW-0812">Transmembrane</keyword>
<evidence type="ECO:0000259" key="3">
    <source>
        <dbReference type="Pfam" id="PF11887"/>
    </source>
</evidence>
<gene>
    <name evidence="4" type="ORF">GCM10010191_55910</name>
</gene>
<organism evidence="4 5">
    <name type="scientific">Actinomadura vinacea</name>
    <dbReference type="NCBI Taxonomy" id="115336"/>
    <lineage>
        <taxon>Bacteria</taxon>
        <taxon>Bacillati</taxon>
        <taxon>Actinomycetota</taxon>
        <taxon>Actinomycetes</taxon>
        <taxon>Streptosporangiales</taxon>
        <taxon>Thermomonosporaceae</taxon>
        <taxon>Actinomadura</taxon>
    </lineage>
</organism>
<evidence type="ECO:0000313" key="4">
    <source>
        <dbReference type="EMBL" id="GAA2434326.1"/>
    </source>
</evidence>
<dbReference type="Pfam" id="PF02470">
    <property type="entry name" value="MlaD"/>
    <property type="match status" value="1"/>
</dbReference>
<name>A0ABN3JLW6_9ACTN</name>
<dbReference type="Proteomes" id="UP001501231">
    <property type="component" value="Unassembled WGS sequence"/>
</dbReference>
<proteinExistence type="predicted"/>
<keyword evidence="5" id="KW-1185">Reference proteome</keyword>
<dbReference type="NCBIfam" id="TIGR00996">
    <property type="entry name" value="Mtu_fam_mce"/>
    <property type="match status" value="1"/>
</dbReference>
<dbReference type="RefSeq" id="WP_344592845.1">
    <property type="nucleotide sequence ID" value="NZ_BAAARW010000020.1"/>
</dbReference>
<evidence type="ECO:0000313" key="5">
    <source>
        <dbReference type="Proteomes" id="UP001501231"/>
    </source>
</evidence>
<dbReference type="InterPro" id="IPR003399">
    <property type="entry name" value="Mce/MlaD"/>
</dbReference>
<dbReference type="Pfam" id="PF11887">
    <property type="entry name" value="Mce4_CUP1"/>
    <property type="match status" value="1"/>
</dbReference>
<protein>
    <recommendedName>
        <fullName evidence="6">MCE family protein</fullName>
    </recommendedName>
</protein>
<evidence type="ECO:0008006" key="6">
    <source>
        <dbReference type="Google" id="ProtNLM"/>
    </source>
</evidence>
<feature type="domain" description="Mce/MlaD" evidence="2">
    <location>
        <begin position="41"/>
        <end position="116"/>
    </location>
</feature>
<dbReference type="InterPro" id="IPR005693">
    <property type="entry name" value="Mce"/>
</dbReference>
<dbReference type="PANTHER" id="PTHR33371:SF16">
    <property type="entry name" value="MCE-FAMILY PROTEIN MCE3F"/>
    <property type="match status" value="1"/>
</dbReference>
<accession>A0ABN3JLW6</accession>
<keyword evidence="1" id="KW-0472">Membrane</keyword>
<evidence type="ECO:0000256" key="1">
    <source>
        <dbReference type="SAM" id="Phobius"/>
    </source>
</evidence>
<evidence type="ECO:0000259" key="2">
    <source>
        <dbReference type="Pfam" id="PF02470"/>
    </source>
</evidence>
<dbReference type="InterPro" id="IPR052336">
    <property type="entry name" value="MlaD_Phospholipid_Transporter"/>
</dbReference>
<dbReference type="PANTHER" id="PTHR33371">
    <property type="entry name" value="INTERMEMBRANE PHOSPHOLIPID TRANSPORT SYSTEM BINDING PROTEIN MLAD-RELATED"/>
    <property type="match status" value="1"/>
</dbReference>